<gene>
    <name evidence="1" type="ORF">NC653_000209</name>
</gene>
<evidence type="ECO:0000313" key="2">
    <source>
        <dbReference type="Proteomes" id="UP001164929"/>
    </source>
</evidence>
<keyword evidence="2" id="KW-1185">Reference proteome</keyword>
<dbReference type="AlphaFoldDB" id="A0AAD6RIK0"/>
<accession>A0AAD6RIK0</accession>
<dbReference type="EMBL" id="JAQIZT010000001">
    <property type="protein sequence ID" value="KAJ7009454.1"/>
    <property type="molecule type" value="Genomic_DNA"/>
</dbReference>
<reference evidence="1 2" key="1">
    <citation type="journal article" date="2023" name="Mol. Ecol. Resour.">
        <title>Chromosome-level genome assembly of a triploid poplar Populus alba 'Berolinensis'.</title>
        <authorList>
            <person name="Chen S."/>
            <person name="Yu Y."/>
            <person name="Wang X."/>
            <person name="Wang S."/>
            <person name="Zhang T."/>
            <person name="Zhou Y."/>
            <person name="He R."/>
            <person name="Meng N."/>
            <person name="Wang Y."/>
            <person name="Liu W."/>
            <person name="Liu Z."/>
            <person name="Liu J."/>
            <person name="Guo Q."/>
            <person name="Huang H."/>
            <person name="Sederoff R.R."/>
            <person name="Wang G."/>
            <person name="Qu G."/>
            <person name="Chen S."/>
        </authorList>
    </citation>
    <scope>NUCLEOTIDE SEQUENCE [LARGE SCALE GENOMIC DNA]</scope>
    <source>
        <strain evidence="1">SC-2020</strain>
    </source>
</reference>
<sequence length="30" mass="3704">MITSKSFKKLIVQAKKFLMQCRKEIRQYKK</sequence>
<organism evidence="1 2">
    <name type="scientific">Populus alba x Populus x berolinensis</name>
    <dbReference type="NCBI Taxonomy" id="444605"/>
    <lineage>
        <taxon>Eukaryota</taxon>
        <taxon>Viridiplantae</taxon>
        <taxon>Streptophyta</taxon>
        <taxon>Embryophyta</taxon>
        <taxon>Tracheophyta</taxon>
        <taxon>Spermatophyta</taxon>
        <taxon>Magnoliopsida</taxon>
        <taxon>eudicotyledons</taxon>
        <taxon>Gunneridae</taxon>
        <taxon>Pentapetalae</taxon>
        <taxon>rosids</taxon>
        <taxon>fabids</taxon>
        <taxon>Malpighiales</taxon>
        <taxon>Salicaceae</taxon>
        <taxon>Saliceae</taxon>
        <taxon>Populus</taxon>
    </lineage>
</organism>
<name>A0AAD6RIK0_9ROSI</name>
<evidence type="ECO:0000313" key="1">
    <source>
        <dbReference type="EMBL" id="KAJ7009454.1"/>
    </source>
</evidence>
<comment type="caution">
    <text evidence="1">The sequence shown here is derived from an EMBL/GenBank/DDBJ whole genome shotgun (WGS) entry which is preliminary data.</text>
</comment>
<protein>
    <submittedName>
        <fullName evidence="1">Uncharacterized protein</fullName>
    </submittedName>
</protein>
<proteinExistence type="predicted"/>
<dbReference type="Proteomes" id="UP001164929">
    <property type="component" value="Chromosome 1"/>
</dbReference>